<organism evidence="1 2">
    <name type="scientific">Brachionus plicatilis</name>
    <name type="common">Marine rotifer</name>
    <name type="synonym">Brachionus muelleri</name>
    <dbReference type="NCBI Taxonomy" id="10195"/>
    <lineage>
        <taxon>Eukaryota</taxon>
        <taxon>Metazoa</taxon>
        <taxon>Spiralia</taxon>
        <taxon>Gnathifera</taxon>
        <taxon>Rotifera</taxon>
        <taxon>Eurotatoria</taxon>
        <taxon>Monogononta</taxon>
        <taxon>Pseudotrocha</taxon>
        <taxon>Ploima</taxon>
        <taxon>Brachionidae</taxon>
        <taxon>Brachionus</taxon>
    </lineage>
</organism>
<protein>
    <submittedName>
        <fullName evidence="1">Uncharacterized protein</fullName>
    </submittedName>
</protein>
<comment type="caution">
    <text evidence="1">The sequence shown here is derived from an EMBL/GenBank/DDBJ whole genome shotgun (WGS) entry which is preliminary data.</text>
</comment>
<dbReference type="AlphaFoldDB" id="A0A3M7RV84"/>
<accession>A0A3M7RV84</accession>
<dbReference type="EMBL" id="REGN01002577">
    <property type="protein sequence ID" value="RNA27248.1"/>
    <property type="molecule type" value="Genomic_DNA"/>
</dbReference>
<evidence type="ECO:0000313" key="1">
    <source>
        <dbReference type="EMBL" id="RNA27248.1"/>
    </source>
</evidence>
<gene>
    <name evidence="1" type="ORF">BpHYR1_041206</name>
</gene>
<evidence type="ECO:0000313" key="2">
    <source>
        <dbReference type="Proteomes" id="UP000276133"/>
    </source>
</evidence>
<name>A0A3M7RV84_BRAPC</name>
<reference evidence="1 2" key="1">
    <citation type="journal article" date="2018" name="Sci. Rep.">
        <title>Genomic signatures of local adaptation to the degree of environmental predictability in rotifers.</title>
        <authorList>
            <person name="Franch-Gras L."/>
            <person name="Hahn C."/>
            <person name="Garcia-Roger E.M."/>
            <person name="Carmona M.J."/>
            <person name="Serra M."/>
            <person name="Gomez A."/>
        </authorList>
    </citation>
    <scope>NUCLEOTIDE SEQUENCE [LARGE SCALE GENOMIC DNA]</scope>
    <source>
        <strain evidence="1">HYR1</strain>
    </source>
</reference>
<proteinExistence type="predicted"/>
<keyword evidence="2" id="KW-1185">Reference proteome</keyword>
<sequence>MDIFPAMLVFDQNKIRSEFSEIIKNQNFYLFLNAVKENHNPEFTSICVDLL</sequence>
<dbReference type="Proteomes" id="UP000276133">
    <property type="component" value="Unassembled WGS sequence"/>
</dbReference>